<name>A0AAD8VJD6_LOLMU</name>
<organism evidence="1 2">
    <name type="scientific">Lolium multiflorum</name>
    <name type="common">Italian ryegrass</name>
    <name type="synonym">Lolium perenne subsp. multiflorum</name>
    <dbReference type="NCBI Taxonomy" id="4521"/>
    <lineage>
        <taxon>Eukaryota</taxon>
        <taxon>Viridiplantae</taxon>
        <taxon>Streptophyta</taxon>
        <taxon>Embryophyta</taxon>
        <taxon>Tracheophyta</taxon>
        <taxon>Spermatophyta</taxon>
        <taxon>Magnoliopsida</taxon>
        <taxon>Liliopsida</taxon>
        <taxon>Poales</taxon>
        <taxon>Poaceae</taxon>
        <taxon>BOP clade</taxon>
        <taxon>Pooideae</taxon>
        <taxon>Poodae</taxon>
        <taxon>Poeae</taxon>
        <taxon>Poeae Chloroplast Group 2 (Poeae type)</taxon>
        <taxon>Loliodinae</taxon>
        <taxon>Loliinae</taxon>
        <taxon>Lolium</taxon>
    </lineage>
</organism>
<evidence type="ECO:0000313" key="2">
    <source>
        <dbReference type="Proteomes" id="UP001231189"/>
    </source>
</evidence>
<keyword evidence="2" id="KW-1185">Reference proteome</keyword>
<dbReference type="EMBL" id="JAUUTY010000007">
    <property type="protein sequence ID" value="KAK1606905.1"/>
    <property type="molecule type" value="Genomic_DNA"/>
</dbReference>
<comment type="caution">
    <text evidence="1">The sequence shown here is derived from an EMBL/GenBank/DDBJ whole genome shotgun (WGS) entry which is preliminary data.</text>
</comment>
<dbReference type="PANTHER" id="PTHR31425:SF43">
    <property type="entry name" value="MULTIPLE C2 DOMAIN AND TRANSMEMBRANE REGION PROTEIN 14"/>
    <property type="match status" value="1"/>
</dbReference>
<dbReference type="InterPro" id="IPR047259">
    <property type="entry name" value="QUIRKY-like"/>
</dbReference>
<reference evidence="1" key="1">
    <citation type="submission" date="2023-07" db="EMBL/GenBank/DDBJ databases">
        <title>A chromosome-level genome assembly of Lolium multiflorum.</title>
        <authorList>
            <person name="Chen Y."/>
            <person name="Copetti D."/>
            <person name="Kolliker R."/>
            <person name="Studer B."/>
        </authorList>
    </citation>
    <scope>NUCLEOTIDE SEQUENCE</scope>
    <source>
        <strain evidence="1">02402/16</strain>
        <tissue evidence="1">Leaf</tissue>
    </source>
</reference>
<evidence type="ECO:0000313" key="1">
    <source>
        <dbReference type="EMBL" id="KAK1606905.1"/>
    </source>
</evidence>
<dbReference type="PANTHER" id="PTHR31425">
    <property type="entry name" value="PHOSPHORIBOSYLANTHRANILATE TRANSFERASE ISOFORM 1"/>
    <property type="match status" value="1"/>
</dbReference>
<sequence length="216" mass="22063">MRAAAPAPPRATACAATARDCPAPTLATACVAPAPAQCAPPPCLWLPNAAAAPAPPSTPHQGCSLPCSSAHAAARAAPAHAPVHRPRAPPARLMCPRAPPAPLQRILACSEVGEAALGAASILADSTARWRGQPPSRWLNLCGDEAQPFAGRVHLRVCLEGGYDVLDEAANTASDMRATSKQLSKPPVSMLEVGIRGACMEALLLNSSSSGLPLIF</sequence>
<dbReference type="Proteomes" id="UP001231189">
    <property type="component" value="Unassembled WGS sequence"/>
</dbReference>
<protein>
    <submittedName>
        <fullName evidence="1">Uncharacterized protein</fullName>
    </submittedName>
</protein>
<proteinExistence type="predicted"/>
<gene>
    <name evidence="1" type="ORF">QYE76_030578</name>
</gene>
<accession>A0AAD8VJD6</accession>
<dbReference type="AlphaFoldDB" id="A0AAD8VJD6"/>